<organism evidence="2 3">
    <name type="scientific">Aldrovandia affinis</name>
    <dbReference type="NCBI Taxonomy" id="143900"/>
    <lineage>
        <taxon>Eukaryota</taxon>
        <taxon>Metazoa</taxon>
        <taxon>Chordata</taxon>
        <taxon>Craniata</taxon>
        <taxon>Vertebrata</taxon>
        <taxon>Euteleostomi</taxon>
        <taxon>Actinopterygii</taxon>
        <taxon>Neopterygii</taxon>
        <taxon>Teleostei</taxon>
        <taxon>Notacanthiformes</taxon>
        <taxon>Halosauridae</taxon>
        <taxon>Aldrovandia</taxon>
    </lineage>
</organism>
<feature type="region of interest" description="Disordered" evidence="1">
    <location>
        <begin position="90"/>
        <end position="113"/>
    </location>
</feature>
<feature type="region of interest" description="Disordered" evidence="1">
    <location>
        <begin position="1"/>
        <end position="70"/>
    </location>
</feature>
<name>A0AAD7SHH2_9TELE</name>
<comment type="caution">
    <text evidence="2">The sequence shown here is derived from an EMBL/GenBank/DDBJ whole genome shotgun (WGS) entry which is preliminary data.</text>
</comment>
<evidence type="ECO:0000313" key="3">
    <source>
        <dbReference type="Proteomes" id="UP001221898"/>
    </source>
</evidence>
<dbReference type="AlphaFoldDB" id="A0AAD7SHH2"/>
<proteinExistence type="predicted"/>
<sequence>MRLRLYQQPRRRMTEVRKASFTSSTGSDLAASAREHVAARRRDNGVPAPYQPDEPKPVADYSRPPLSHRHSPGAWTFTLPCQRGEFGVTVQESQAHKPPWSGFQNDYTPRHTP</sequence>
<dbReference type="EMBL" id="JAINUG010000064">
    <property type="protein sequence ID" value="KAJ8402453.1"/>
    <property type="molecule type" value="Genomic_DNA"/>
</dbReference>
<gene>
    <name evidence="2" type="ORF">AAFF_G00369420</name>
</gene>
<accession>A0AAD7SHH2</accession>
<dbReference type="Proteomes" id="UP001221898">
    <property type="component" value="Unassembled WGS sequence"/>
</dbReference>
<protein>
    <submittedName>
        <fullName evidence="2">Uncharacterized protein</fullName>
    </submittedName>
</protein>
<keyword evidence="3" id="KW-1185">Reference proteome</keyword>
<evidence type="ECO:0000256" key="1">
    <source>
        <dbReference type="SAM" id="MobiDB-lite"/>
    </source>
</evidence>
<feature type="compositionally biased region" description="Basic and acidic residues" evidence="1">
    <location>
        <begin position="33"/>
        <end position="44"/>
    </location>
</feature>
<reference evidence="2" key="1">
    <citation type="journal article" date="2023" name="Science">
        <title>Genome structures resolve the early diversification of teleost fishes.</title>
        <authorList>
            <person name="Parey E."/>
            <person name="Louis A."/>
            <person name="Montfort J."/>
            <person name="Bouchez O."/>
            <person name="Roques C."/>
            <person name="Iampietro C."/>
            <person name="Lluch J."/>
            <person name="Castinel A."/>
            <person name="Donnadieu C."/>
            <person name="Desvignes T."/>
            <person name="Floi Bucao C."/>
            <person name="Jouanno E."/>
            <person name="Wen M."/>
            <person name="Mejri S."/>
            <person name="Dirks R."/>
            <person name="Jansen H."/>
            <person name="Henkel C."/>
            <person name="Chen W.J."/>
            <person name="Zahm M."/>
            <person name="Cabau C."/>
            <person name="Klopp C."/>
            <person name="Thompson A.W."/>
            <person name="Robinson-Rechavi M."/>
            <person name="Braasch I."/>
            <person name="Lecointre G."/>
            <person name="Bobe J."/>
            <person name="Postlethwait J.H."/>
            <person name="Berthelot C."/>
            <person name="Roest Crollius H."/>
            <person name="Guiguen Y."/>
        </authorList>
    </citation>
    <scope>NUCLEOTIDE SEQUENCE</scope>
    <source>
        <strain evidence="2">NC1722</strain>
    </source>
</reference>
<evidence type="ECO:0000313" key="2">
    <source>
        <dbReference type="EMBL" id="KAJ8402453.1"/>
    </source>
</evidence>